<evidence type="ECO:0000313" key="1">
    <source>
        <dbReference type="EMBL" id="TNN26588.1"/>
    </source>
</evidence>
<dbReference type="AlphaFoldDB" id="A0A4Z2ECU0"/>
<comment type="caution">
    <text evidence="1">The sequence shown here is derived from an EMBL/GenBank/DDBJ whole genome shotgun (WGS) entry which is preliminary data.</text>
</comment>
<dbReference type="Proteomes" id="UP000314294">
    <property type="component" value="Unassembled WGS sequence"/>
</dbReference>
<proteinExistence type="predicted"/>
<name>A0A4Z2ECU0_9TELE</name>
<gene>
    <name evidence="1" type="ORF">EYF80_063276</name>
</gene>
<accession>A0A4Z2ECU0</accession>
<reference evidence="1 2" key="1">
    <citation type="submission" date="2019-03" db="EMBL/GenBank/DDBJ databases">
        <title>First draft genome of Liparis tanakae, snailfish: a comprehensive survey of snailfish specific genes.</title>
        <authorList>
            <person name="Kim W."/>
            <person name="Song I."/>
            <person name="Jeong J.-H."/>
            <person name="Kim D."/>
            <person name="Kim S."/>
            <person name="Ryu S."/>
            <person name="Song J.Y."/>
            <person name="Lee S.K."/>
        </authorList>
    </citation>
    <scope>NUCLEOTIDE SEQUENCE [LARGE SCALE GENOMIC DNA]</scope>
    <source>
        <tissue evidence="1">Muscle</tissue>
    </source>
</reference>
<protein>
    <submittedName>
        <fullName evidence="1">Uncharacterized protein</fullName>
    </submittedName>
</protein>
<sequence>MQAGPWAWRPSWSVATASEQRGHWLNWARRSHSPSRCSVRLAISTTCERNAEPEVVELLFAEPTAGVERRLPVCSGRSAAAWGSAASSGGPARPRSLTGCWTSRASAALFGDTFATPGNEDGEVSSHDVPEILKELNKNKKYAYSKTFFRFLSSHSS</sequence>
<organism evidence="1 2">
    <name type="scientific">Liparis tanakae</name>
    <name type="common">Tanaka's snailfish</name>
    <dbReference type="NCBI Taxonomy" id="230148"/>
    <lineage>
        <taxon>Eukaryota</taxon>
        <taxon>Metazoa</taxon>
        <taxon>Chordata</taxon>
        <taxon>Craniata</taxon>
        <taxon>Vertebrata</taxon>
        <taxon>Euteleostomi</taxon>
        <taxon>Actinopterygii</taxon>
        <taxon>Neopterygii</taxon>
        <taxon>Teleostei</taxon>
        <taxon>Neoteleostei</taxon>
        <taxon>Acanthomorphata</taxon>
        <taxon>Eupercaria</taxon>
        <taxon>Perciformes</taxon>
        <taxon>Cottioidei</taxon>
        <taxon>Cottales</taxon>
        <taxon>Liparidae</taxon>
        <taxon>Liparis</taxon>
    </lineage>
</organism>
<dbReference type="EMBL" id="SRLO01009912">
    <property type="protein sequence ID" value="TNN26588.1"/>
    <property type="molecule type" value="Genomic_DNA"/>
</dbReference>
<keyword evidence="2" id="KW-1185">Reference proteome</keyword>
<evidence type="ECO:0000313" key="2">
    <source>
        <dbReference type="Proteomes" id="UP000314294"/>
    </source>
</evidence>